<dbReference type="PIRSF" id="PIRSF005355">
    <property type="entry name" value="UBIAD1"/>
    <property type="match status" value="1"/>
</dbReference>
<evidence type="ECO:0000256" key="4">
    <source>
        <dbReference type="ARBA" id="ARBA00022475"/>
    </source>
</evidence>
<reference evidence="10" key="1">
    <citation type="submission" date="2019-02" db="EMBL/GenBank/DDBJ databases">
        <authorList>
            <person name="Li S.-H."/>
        </authorList>
    </citation>
    <scope>NUCLEOTIDE SEQUENCE</scope>
    <source>
        <strain evidence="10">IMCC14734</strain>
    </source>
</reference>
<comment type="caution">
    <text evidence="10">The sequence shown here is derived from an EMBL/GenBank/DDBJ whole genome shotgun (WGS) entry which is preliminary data.</text>
</comment>
<evidence type="ECO:0000256" key="3">
    <source>
        <dbReference type="ARBA" id="ARBA00022428"/>
    </source>
</evidence>
<organism evidence="10 11">
    <name type="scientific">Candidatus Litorirhabdus singularis</name>
    <dbReference type="NCBI Taxonomy" id="2518993"/>
    <lineage>
        <taxon>Bacteria</taxon>
        <taxon>Pseudomonadati</taxon>
        <taxon>Pseudomonadota</taxon>
        <taxon>Gammaproteobacteria</taxon>
        <taxon>Cellvibrionales</taxon>
        <taxon>Halieaceae</taxon>
        <taxon>Candidatus Litorirhabdus</taxon>
    </lineage>
</organism>
<name>A0ABT3TBR3_9GAMM</name>
<evidence type="ECO:0000256" key="9">
    <source>
        <dbReference type="SAM" id="Phobius"/>
    </source>
</evidence>
<feature type="transmembrane region" description="Helical" evidence="9">
    <location>
        <begin position="281"/>
        <end position="301"/>
    </location>
</feature>
<gene>
    <name evidence="10" type="ORF">EYC98_02305</name>
</gene>
<feature type="transmembrane region" description="Helical" evidence="9">
    <location>
        <begin position="124"/>
        <end position="142"/>
    </location>
</feature>
<evidence type="ECO:0000256" key="7">
    <source>
        <dbReference type="ARBA" id="ARBA00022989"/>
    </source>
</evidence>
<keyword evidence="8 9" id="KW-0472">Membrane</keyword>
<dbReference type="InterPro" id="IPR044878">
    <property type="entry name" value="UbiA_sf"/>
</dbReference>
<dbReference type="InterPro" id="IPR026046">
    <property type="entry name" value="UBIAD1"/>
</dbReference>
<evidence type="ECO:0000256" key="1">
    <source>
        <dbReference type="ARBA" id="ARBA00004141"/>
    </source>
</evidence>
<protein>
    <submittedName>
        <fullName evidence="10">Prenyltransferase</fullName>
    </submittedName>
</protein>
<evidence type="ECO:0000256" key="6">
    <source>
        <dbReference type="ARBA" id="ARBA00022692"/>
    </source>
</evidence>
<dbReference type="EMBL" id="SHNN01000001">
    <property type="protein sequence ID" value="MCX2979690.1"/>
    <property type="molecule type" value="Genomic_DNA"/>
</dbReference>
<dbReference type="Gene3D" id="1.10.357.140">
    <property type="entry name" value="UbiA prenyltransferase"/>
    <property type="match status" value="1"/>
</dbReference>
<feature type="transmembrane region" description="Helical" evidence="9">
    <location>
        <begin position="39"/>
        <end position="56"/>
    </location>
</feature>
<dbReference type="Proteomes" id="UP001143362">
    <property type="component" value="Unassembled WGS sequence"/>
</dbReference>
<feature type="transmembrane region" description="Helical" evidence="9">
    <location>
        <begin position="99"/>
        <end position="118"/>
    </location>
</feature>
<feature type="transmembrane region" description="Helical" evidence="9">
    <location>
        <begin position="178"/>
        <end position="197"/>
    </location>
</feature>
<keyword evidence="3" id="KW-0474">Menaquinone biosynthesis</keyword>
<keyword evidence="5" id="KW-0808">Transferase</keyword>
<comment type="subcellular location">
    <subcellularLocation>
        <location evidence="1">Membrane</location>
        <topology evidence="1">Multi-pass membrane protein</topology>
    </subcellularLocation>
</comment>
<comment type="pathway">
    <text evidence="2">Quinol/quinone metabolism; menaquinone biosynthesis.</text>
</comment>
<keyword evidence="7 9" id="KW-1133">Transmembrane helix</keyword>
<evidence type="ECO:0000313" key="11">
    <source>
        <dbReference type="Proteomes" id="UP001143362"/>
    </source>
</evidence>
<accession>A0ABT3TBR3</accession>
<evidence type="ECO:0000256" key="8">
    <source>
        <dbReference type="ARBA" id="ARBA00023136"/>
    </source>
</evidence>
<proteinExistence type="predicted"/>
<evidence type="ECO:0000313" key="10">
    <source>
        <dbReference type="EMBL" id="MCX2979690.1"/>
    </source>
</evidence>
<dbReference type="InterPro" id="IPR000537">
    <property type="entry name" value="UbiA_prenyltransferase"/>
</dbReference>
<feature type="transmembrane region" description="Helical" evidence="9">
    <location>
        <begin position="154"/>
        <end position="172"/>
    </location>
</feature>
<dbReference type="PANTHER" id="PTHR13929">
    <property type="entry name" value="1,4-DIHYDROXY-2-NAPHTHOATE OCTAPRENYLTRANSFERASE"/>
    <property type="match status" value="1"/>
</dbReference>
<sequence>MNQNFLAGLWRLADPKISITSVASMAIGAALAWGAPGYSLSWLLLILLALFALEVAKNAWGEVFDFDSGTDLAVKPEDRTDFSGGKRVLVDGLLSRGETWAIAGLFGAVGFALGLIIVLLREPAVFWLGVAGAVLAWSYHGPPLQLAYRGLGELVVLLCYGPIIALGTFMVMTGSFSTVVIMLSLPLGLLIAAFLWVNEFPDYLADVSAGKRNLVVRLGRLRAARCLPVIYLLAFGMLASLPWLMALPLSVMLGLAAVPTALLVCKWTLAAPETWHRQKPVQPLALLTFVLYSAGVSIGVLW</sequence>
<dbReference type="RefSeq" id="WP_279243689.1">
    <property type="nucleotide sequence ID" value="NZ_SHNN01000001.1"/>
</dbReference>
<dbReference type="PANTHER" id="PTHR13929:SF0">
    <property type="entry name" value="UBIA PRENYLTRANSFERASE DOMAIN-CONTAINING PROTEIN 1"/>
    <property type="match status" value="1"/>
</dbReference>
<evidence type="ECO:0000256" key="2">
    <source>
        <dbReference type="ARBA" id="ARBA00004863"/>
    </source>
</evidence>
<keyword evidence="11" id="KW-1185">Reference proteome</keyword>
<dbReference type="Pfam" id="PF01040">
    <property type="entry name" value="UbiA"/>
    <property type="match status" value="1"/>
</dbReference>
<keyword evidence="6 9" id="KW-0812">Transmembrane</keyword>
<dbReference type="CDD" id="cd13962">
    <property type="entry name" value="PT_UbiA_UBIAD1"/>
    <property type="match status" value="1"/>
</dbReference>
<feature type="transmembrane region" description="Helical" evidence="9">
    <location>
        <begin position="226"/>
        <end position="245"/>
    </location>
</feature>
<feature type="transmembrane region" description="Helical" evidence="9">
    <location>
        <begin position="251"/>
        <end position="269"/>
    </location>
</feature>
<keyword evidence="4" id="KW-1003">Cell membrane</keyword>
<evidence type="ECO:0000256" key="5">
    <source>
        <dbReference type="ARBA" id="ARBA00022679"/>
    </source>
</evidence>